<dbReference type="Pfam" id="PF00105">
    <property type="entry name" value="zf-C4"/>
    <property type="match status" value="1"/>
</dbReference>
<dbReference type="PRINTS" id="PR00398">
    <property type="entry name" value="STRDHORMONER"/>
</dbReference>
<dbReference type="Gene3D" id="3.30.50.10">
    <property type="entry name" value="Erythroid Transcription Factor GATA-1, subunit A"/>
    <property type="match status" value="1"/>
</dbReference>
<keyword evidence="2" id="KW-0863">Zinc-finger</keyword>
<dbReference type="OrthoDB" id="6159439at2759"/>
<dbReference type="GO" id="GO:0000978">
    <property type="term" value="F:RNA polymerase II cis-regulatory region sequence-specific DNA binding"/>
    <property type="evidence" value="ECO:0007669"/>
    <property type="project" value="TreeGrafter"/>
</dbReference>
<dbReference type="GO" id="GO:0030154">
    <property type="term" value="P:cell differentiation"/>
    <property type="evidence" value="ECO:0007669"/>
    <property type="project" value="TreeGrafter"/>
</dbReference>
<keyword evidence="5" id="KW-0238">DNA-binding</keyword>
<keyword evidence="12" id="KW-1185">Reference proteome</keyword>
<dbReference type="EMBL" id="CAJPVJ010000478">
    <property type="protein sequence ID" value="CAG2162610.1"/>
    <property type="molecule type" value="Genomic_DNA"/>
</dbReference>
<dbReference type="GO" id="GO:0000122">
    <property type="term" value="P:negative regulation of transcription by RNA polymerase II"/>
    <property type="evidence" value="ECO:0007669"/>
    <property type="project" value="TreeGrafter"/>
</dbReference>
<evidence type="ECO:0000259" key="10">
    <source>
        <dbReference type="PROSITE" id="PS51843"/>
    </source>
</evidence>
<feature type="domain" description="Nuclear receptor" evidence="9">
    <location>
        <begin position="7"/>
        <end position="81"/>
    </location>
</feature>
<dbReference type="PANTHER" id="PTHR24082:SF283">
    <property type="entry name" value="NUCLEAR HORMONE RECEPTOR HR96"/>
    <property type="match status" value="1"/>
</dbReference>
<dbReference type="GO" id="GO:0045944">
    <property type="term" value="P:positive regulation of transcription by RNA polymerase II"/>
    <property type="evidence" value="ECO:0007669"/>
    <property type="project" value="TreeGrafter"/>
</dbReference>
<dbReference type="InterPro" id="IPR050234">
    <property type="entry name" value="Nuclear_hormone_rcpt_NR1"/>
</dbReference>
<evidence type="ECO:0000256" key="3">
    <source>
        <dbReference type="ARBA" id="ARBA00022833"/>
    </source>
</evidence>
<evidence type="ECO:0000256" key="7">
    <source>
        <dbReference type="ARBA" id="ARBA00023170"/>
    </source>
</evidence>
<dbReference type="PRINTS" id="PR00047">
    <property type="entry name" value="STROIDFINGER"/>
</dbReference>
<organism evidence="11">
    <name type="scientific">Oppiella nova</name>
    <dbReference type="NCBI Taxonomy" id="334625"/>
    <lineage>
        <taxon>Eukaryota</taxon>
        <taxon>Metazoa</taxon>
        <taxon>Ecdysozoa</taxon>
        <taxon>Arthropoda</taxon>
        <taxon>Chelicerata</taxon>
        <taxon>Arachnida</taxon>
        <taxon>Acari</taxon>
        <taxon>Acariformes</taxon>
        <taxon>Sarcoptiformes</taxon>
        <taxon>Oribatida</taxon>
        <taxon>Brachypylina</taxon>
        <taxon>Oppioidea</taxon>
        <taxon>Oppiidae</taxon>
        <taxon>Oppiella</taxon>
    </lineage>
</organism>
<dbReference type="EMBL" id="OC915303">
    <property type="protein sequence ID" value="CAD7639789.1"/>
    <property type="molecule type" value="Genomic_DNA"/>
</dbReference>
<keyword evidence="8" id="KW-0539">Nucleus</keyword>
<evidence type="ECO:0000259" key="9">
    <source>
        <dbReference type="PROSITE" id="PS51030"/>
    </source>
</evidence>
<dbReference type="PROSITE" id="PS51030">
    <property type="entry name" value="NUCLEAR_REC_DBD_2"/>
    <property type="match status" value="1"/>
</dbReference>
<evidence type="ECO:0000313" key="11">
    <source>
        <dbReference type="EMBL" id="CAD7639789.1"/>
    </source>
</evidence>
<proteinExistence type="predicted"/>
<keyword evidence="3" id="KW-0862">Zinc</keyword>
<keyword evidence="1" id="KW-0479">Metal-binding</keyword>
<dbReference type="AlphaFoldDB" id="A0A7R9QBH5"/>
<dbReference type="InterPro" id="IPR001723">
    <property type="entry name" value="Nuclear_hrmn_rcpt"/>
</dbReference>
<feature type="domain" description="NR LBD" evidence="10">
    <location>
        <begin position="225"/>
        <end position="364"/>
    </location>
</feature>
<dbReference type="SUPFAM" id="SSF48508">
    <property type="entry name" value="Nuclear receptor ligand-binding domain"/>
    <property type="match status" value="1"/>
</dbReference>
<evidence type="ECO:0000256" key="4">
    <source>
        <dbReference type="ARBA" id="ARBA00023015"/>
    </source>
</evidence>
<evidence type="ECO:0000256" key="6">
    <source>
        <dbReference type="ARBA" id="ARBA00023163"/>
    </source>
</evidence>
<keyword evidence="6" id="KW-0804">Transcription</keyword>
<reference evidence="11" key="1">
    <citation type="submission" date="2020-11" db="EMBL/GenBank/DDBJ databases">
        <authorList>
            <person name="Tran Van P."/>
        </authorList>
    </citation>
    <scope>NUCLEOTIDE SEQUENCE</scope>
</reference>
<keyword evidence="4" id="KW-0805">Transcription regulation</keyword>
<name>A0A7R9QBH5_9ACAR</name>
<dbReference type="InterPro" id="IPR035500">
    <property type="entry name" value="NHR-like_dom_sf"/>
</dbReference>
<evidence type="ECO:0000256" key="5">
    <source>
        <dbReference type="ARBA" id="ARBA00023125"/>
    </source>
</evidence>
<accession>A0A7R9QBH5</accession>
<protein>
    <submittedName>
        <fullName evidence="11">Uncharacterized protein</fullName>
    </submittedName>
</protein>
<dbReference type="PROSITE" id="PS51843">
    <property type="entry name" value="NR_LBD"/>
    <property type="match status" value="1"/>
</dbReference>
<dbReference type="Gene3D" id="1.10.565.10">
    <property type="entry name" value="Retinoid X Receptor"/>
    <property type="match status" value="1"/>
</dbReference>
<dbReference type="InterPro" id="IPR013088">
    <property type="entry name" value="Znf_NHR/GATA"/>
</dbReference>
<dbReference type="InterPro" id="IPR000536">
    <property type="entry name" value="Nucl_hrmn_rcpt_lig-bd"/>
</dbReference>
<gene>
    <name evidence="11" type="ORF">ONB1V03_LOCUS2202</name>
</gene>
<sequence length="364" mass="41887">MSDRGHSKVCGVCGYTAMGKNFGALSCEPCKAFFRRNALKTTLKCHFDNNCKINEITRKFCTKCRLEKCLAIGMRRDWLLNEEERDMKRLRILENKKKKGNSFNSNTSDESPKSLIDRSPEALHENHISNTINTTNSDILCEILDDNNFSADALNRQIMDIECILDNGFNEKNSFENTNNLLNDQQISCYNNCNEITSQTDYEVSNETIEKAVEFAVSVIPIARPQREFNTGFNEKEIYLMNELMRWSQFMCTPHISYVRSITDLTKTVKGLSAFRDICCEDQISLLKYGCFEVIFLRTIVYFDCTDNTLKLPLMSSIILFNPDHPNLVNKDVIKEAQRKNTMEDTPKTLIPPLLEEVFDMTPT</sequence>
<dbReference type="InterPro" id="IPR001628">
    <property type="entry name" value="Znf_hrmn_rcpt"/>
</dbReference>
<dbReference type="GO" id="GO:0008270">
    <property type="term" value="F:zinc ion binding"/>
    <property type="evidence" value="ECO:0007669"/>
    <property type="project" value="UniProtKB-KW"/>
</dbReference>
<evidence type="ECO:0000256" key="8">
    <source>
        <dbReference type="ARBA" id="ARBA00023242"/>
    </source>
</evidence>
<evidence type="ECO:0000313" key="12">
    <source>
        <dbReference type="Proteomes" id="UP000728032"/>
    </source>
</evidence>
<evidence type="ECO:0000256" key="2">
    <source>
        <dbReference type="ARBA" id="ARBA00022771"/>
    </source>
</evidence>
<dbReference type="GO" id="GO:0004879">
    <property type="term" value="F:nuclear receptor activity"/>
    <property type="evidence" value="ECO:0007669"/>
    <property type="project" value="TreeGrafter"/>
</dbReference>
<dbReference type="SMART" id="SM00399">
    <property type="entry name" value="ZnF_C4"/>
    <property type="match status" value="1"/>
</dbReference>
<dbReference type="SUPFAM" id="SSF57716">
    <property type="entry name" value="Glucocorticoid receptor-like (DNA-binding domain)"/>
    <property type="match status" value="1"/>
</dbReference>
<dbReference type="Proteomes" id="UP000728032">
    <property type="component" value="Unassembled WGS sequence"/>
</dbReference>
<dbReference type="PANTHER" id="PTHR24082">
    <property type="entry name" value="NUCLEAR HORMONE RECEPTOR"/>
    <property type="match status" value="1"/>
</dbReference>
<keyword evidence="7" id="KW-0675">Receptor</keyword>
<evidence type="ECO:0000256" key="1">
    <source>
        <dbReference type="ARBA" id="ARBA00022723"/>
    </source>
</evidence>